<gene>
    <name evidence="1" type="ORF">CPSG_03425</name>
</gene>
<dbReference type="Proteomes" id="UP000002497">
    <property type="component" value="Unassembled WGS sequence"/>
</dbReference>
<protein>
    <submittedName>
        <fullName evidence="1">Uncharacterized protein</fullName>
    </submittedName>
</protein>
<dbReference type="VEuPathDB" id="FungiDB:CPSG_03425"/>
<evidence type="ECO:0000313" key="1">
    <source>
        <dbReference type="EMBL" id="EFW20250.1"/>
    </source>
</evidence>
<accession>E9CZZ7</accession>
<dbReference type="EMBL" id="GL636489">
    <property type="protein sequence ID" value="EFW20250.1"/>
    <property type="molecule type" value="Genomic_DNA"/>
</dbReference>
<organism evidence="2">
    <name type="scientific">Coccidioides posadasii (strain RMSCC 757 / Silveira)</name>
    <name type="common">Valley fever fungus</name>
    <dbReference type="NCBI Taxonomy" id="443226"/>
    <lineage>
        <taxon>Eukaryota</taxon>
        <taxon>Fungi</taxon>
        <taxon>Dikarya</taxon>
        <taxon>Ascomycota</taxon>
        <taxon>Pezizomycotina</taxon>
        <taxon>Eurotiomycetes</taxon>
        <taxon>Eurotiomycetidae</taxon>
        <taxon>Onygenales</taxon>
        <taxon>Onygenaceae</taxon>
        <taxon>Coccidioides</taxon>
    </lineage>
</organism>
<proteinExistence type="predicted"/>
<reference evidence="2" key="2">
    <citation type="submission" date="2010-03" db="EMBL/GenBank/DDBJ databases">
        <title>The genome sequence of Coccidioides posadasii strain Silveira.</title>
        <authorList>
            <consortium name="The Broad Institute Genome Sequencing Center for Infectious Disease"/>
            <person name="Neafsey D."/>
            <person name="Orbach M."/>
            <person name="Henn M.R."/>
            <person name="Cole G.T."/>
            <person name="Galgiani J."/>
            <person name="Gardner M.J."/>
            <person name="Kirkland T.N."/>
            <person name="Taylor J.W."/>
            <person name="Young S.K."/>
            <person name="Zeng Q."/>
            <person name="Koehrsen M."/>
            <person name="Alvarado L."/>
            <person name="Berlin A."/>
            <person name="Borenstein D."/>
            <person name="Chapman S.B."/>
            <person name="Chen Z."/>
            <person name="Engels R."/>
            <person name="Freedman E."/>
            <person name="Gellesch M."/>
            <person name="Goldberg J."/>
            <person name="Griggs A."/>
            <person name="Gujja S."/>
            <person name="Heilman E."/>
            <person name="Heiman D."/>
            <person name="Howarth C."/>
            <person name="Jen D."/>
            <person name="Larson L."/>
            <person name="Mehta T."/>
            <person name="Neiman D."/>
            <person name="Park D."/>
            <person name="Pearson M."/>
            <person name="Richards J."/>
            <person name="Roberts A."/>
            <person name="Saif S."/>
            <person name="Shea T."/>
            <person name="Shenoy N."/>
            <person name="Sisk P."/>
            <person name="Stolte C."/>
            <person name="Sykes S."/>
            <person name="Walk T."/>
            <person name="White J."/>
            <person name="Yandava C."/>
            <person name="Haas B."/>
            <person name="Nusbaum C."/>
            <person name="Birren B."/>
        </authorList>
    </citation>
    <scope>NUCLEOTIDE SEQUENCE [LARGE SCALE GENOMIC DNA]</scope>
    <source>
        <strain evidence="2">RMSCC 757 / Silveira</strain>
    </source>
</reference>
<sequence length="85" mass="9580">MAEIPKWTDLPTVVTPRSPIRLVARPNWNWPFIRRRDCQPRNVIPFVSSPGPTGEVDVSVCLRRTEVPGECAARPESGIAYFATF</sequence>
<dbReference type="AlphaFoldDB" id="E9CZZ7"/>
<name>E9CZZ7_COCPS</name>
<keyword evidence="2" id="KW-1185">Reference proteome</keyword>
<reference evidence="2" key="1">
    <citation type="journal article" date="2010" name="Genome Res.">
        <title>Population genomic sequencing of Coccidioides fungi reveals recent hybridization and transposon control.</title>
        <authorList>
            <person name="Neafsey D.E."/>
            <person name="Barker B.M."/>
            <person name="Sharpton T.J."/>
            <person name="Stajich J.E."/>
            <person name="Park D.J."/>
            <person name="Whiston E."/>
            <person name="Hung C.-Y."/>
            <person name="McMahan C."/>
            <person name="White J."/>
            <person name="Sykes S."/>
            <person name="Heiman D."/>
            <person name="Young S."/>
            <person name="Zeng Q."/>
            <person name="Abouelleil A."/>
            <person name="Aftuck L."/>
            <person name="Bessette D."/>
            <person name="Brown A."/>
            <person name="FitzGerald M."/>
            <person name="Lui A."/>
            <person name="Macdonald J.P."/>
            <person name="Priest M."/>
            <person name="Orbach M.J."/>
            <person name="Galgiani J.N."/>
            <person name="Kirkland T.N."/>
            <person name="Cole G.T."/>
            <person name="Birren B.W."/>
            <person name="Henn M.R."/>
            <person name="Taylor J.W."/>
            <person name="Rounsley S.D."/>
        </authorList>
    </citation>
    <scope>NUCLEOTIDE SEQUENCE [LARGE SCALE GENOMIC DNA]</scope>
    <source>
        <strain evidence="2">RMSCC 757 / Silveira</strain>
    </source>
</reference>
<dbReference type="HOGENOM" id="CLU_2512467_0_0_1"/>
<evidence type="ECO:0000313" key="2">
    <source>
        <dbReference type="Proteomes" id="UP000002497"/>
    </source>
</evidence>